<reference evidence="9 10" key="1">
    <citation type="submission" date="2019-10" db="EMBL/GenBank/DDBJ databases">
        <title>New genus of Silvanigrellaceae.</title>
        <authorList>
            <person name="Pitt A."/>
            <person name="Hahn M.W."/>
        </authorList>
    </citation>
    <scope>NUCLEOTIDE SEQUENCE [LARGE SCALE GENOMIC DNA]</scope>
    <source>
        <strain evidence="9 10">33A1-SZDP</strain>
    </source>
</reference>
<dbReference type="Gene3D" id="3.20.20.70">
    <property type="entry name" value="Aldolase class I"/>
    <property type="match status" value="1"/>
</dbReference>
<gene>
    <name evidence="7" type="primary">tpiA</name>
    <name evidence="9" type="ORF">GCL57_00265</name>
</gene>
<keyword evidence="5 7" id="KW-0324">Glycolysis</keyword>
<comment type="subunit">
    <text evidence="7 8">Homodimer.</text>
</comment>
<dbReference type="CDD" id="cd00311">
    <property type="entry name" value="TIM"/>
    <property type="match status" value="1"/>
</dbReference>
<dbReference type="GO" id="GO:0006094">
    <property type="term" value="P:gluconeogenesis"/>
    <property type="evidence" value="ECO:0007669"/>
    <property type="project" value="UniProtKB-UniRule"/>
</dbReference>
<comment type="pathway">
    <text evidence="7 8">Carbohydrate biosynthesis; gluconeogenesis.</text>
</comment>
<evidence type="ECO:0000256" key="1">
    <source>
        <dbReference type="ARBA" id="ARBA00004680"/>
    </source>
</evidence>
<comment type="similarity">
    <text evidence="2 7 8">Belongs to the triosephosphate isomerase family.</text>
</comment>
<dbReference type="HAMAP" id="MF_00147_B">
    <property type="entry name" value="TIM_B"/>
    <property type="match status" value="1"/>
</dbReference>
<dbReference type="PANTHER" id="PTHR21139">
    <property type="entry name" value="TRIOSEPHOSPHATE ISOMERASE"/>
    <property type="match status" value="1"/>
</dbReference>
<feature type="active site" description="Electrophile" evidence="7">
    <location>
        <position position="98"/>
    </location>
</feature>
<feature type="binding site" evidence="7">
    <location>
        <position position="226"/>
    </location>
    <ligand>
        <name>substrate</name>
    </ligand>
</feature>
<organism evidence="9 10">
    <name type="scientific">Fluviispira multicolorata</name>
    <dbReference type="NCBI Taxonomy" id="2654512"/>
    <lineage>
        <taxon>Bacteria</taxon>
        <taxon>Pseudomonadati</taxon>
        <taxon>Bdellovibrionota</taxon>
        <taxon>Oligoflexia</taxon>
        <taxon>Silvanigrellales</taxon>
        <taxon>Silvanigrellaceae</taxon>
        <taxon>Fluviispira</taxon>
    </lineage>
</organism>
<dbReference type="EMBL" id="WFLN01000004">
    <property type="protein sequence ID" value="KAB8033163.1"/>
    <property type="molecule type" value="Genomic_DNA"/>
</dbReference>
<feature type="binding site" evidence="7">
    <location>
        <begin position="12"/>
        <end position="14"/>
    </location>
    <ligand>
        <name>substrate</name>
    </ligand>
</feature>
<keyword evidence="4 7" id="KW-0963">Cytoplasm</keyword>
<dbReference type="NCBIfam" id="TIGR00419">
    <property type="entry name" value="tim"/>
    <property type="match status" value="1"/>
</dbReference>
<keyword evidence="10" id="KW-1185">Reference proteome</keyword>
<evidence type="ECO:0000313" key="10">
    <source>
        <dbReference type="Proteomes" id="UP000442694"/>
    </source>
</evidence>
<feature type="active site" description="Proton acceptor" evidence="7">
    <location>
        <position position="180"/>
    </location>
</feature>
<dbReference type="AlphaFoldDB" id="A0A833JGT4"/>
<dbReference type="Proteomes" id="UP000442694">
    <property type="component" value="Unassembled WGS sequence"/>
</dbReference>
<keyword evidence="6 7" id="KW-0413">Isomerase</keyword>
<proteinExistence type="inferred from homology"/>
<dbReference type="InterPro" id="IPR022896">
    <property type="entry name" value="TrioseP_Isoase_bac/euk"/>
</dbReference>
<evidence type="ECO:0000256" key="4">
    <source>
        <dbReference type="ARBA" id="ARBA00022490"/>
    </source>
</evidence>
<dbReference type="InterPro" id="IPR013785">
    <property type="entry name" value="Aldolase_TIM"/>
</dbReference>
<dbReference type="GO" id="GO:0005829">
    <property type="term" value="C:cytosol"/>
    <property type="evidence" value="ECO:0007669"/>
    <property type="project" value="TreeGrafter"/>
</dbReference>
<dbReference type="SUPFAM" id="SSF51351">
    <property type="entry name" value="Triosephosphate isomerase (TIM)"/>
    <property type="match status" value="1"/>
</dbReference>
<dbReference type="GO" id="GO:0046166">
    <property type="term" value="P:glyceraldehyde-3-phosphate biosynthetic process"/>
    <property type="evidence" value="ECO:0007669"/>
    <property type="project" value="TreeGrafter"/>
</dbReference>
<accession>A0A833JGT4</accession>
<dbReference type="PROSITE" id="PS00171">
    <property type="entry name" value="TIM_1"/>
    <property type="match status" value="1"/>
</dbReference>
<protein>
    <recommendedName>
        <fullName evidence="7 8">Triosephosphate isomerase</fullName>
        <shortName evidence="7">TIM</shortName>
        <shortName evidence="7">TPI</shortName>
        <ecNumber evidence="7 8">5.3.1.1</ecNumber>
    </recommendedName>
    <alternativeName>
        <fullName evidence="7">Triose-phosphate isomerase</fullName>
    </alternativeName>
</protein>
<evidence type="ECO:0000256" key="2">
    <source>
        <dbReference type="ARBA" id="ARBA00007422"/>
    </source>
</evidence>
<comment type="caution">
    <text evidence="9">The sequence shown here is derived from an EMBL/GenBank/DDBJ whole genome shotgun (WGS) entry which is preliminary data.</text>
</comment>
<dbReference type="GO" id="GO:0006096">
    <property type="term" value="P:glycolytic process"/>
    <property type="evidence" value="ECO:0007669"/>
    <property type="project" value="UniProtKB-UniRule"/>
</dbReference>
<dbReference type="InterPro" id="IPR000652">
    <property type="entry name" value="Triosephosphate_isomerase"/>
</dbReference>
<sequence>MTMQRKKMVIGNWKMFKSASQASSEFSDFAKLIATKKLNIDVGIAAPSVFLADLARRTQNSVTLFAQNAHWANEGAFTGEISTGMLQSILVNGSLVAHSERRQMFGETDESAGKRVGALVRSGMKAVLCIGETLAERESGMLKQVLTRQIEKAIEASGIRSANEFIGSNPSSPLLSLAYEPVWAIGTGKAASPVEAQDAHAFIREVLSASFNKETSSLLQILYGGSVKLNNVKDYMACPDVDGALVGGASLIAKDFSDLCEKCD</sequence>
<feature type="binding site" evidence="7">
    <location>
        <position position="186"/>
    </location>
    <ligand>
        <name>substrate</name>
    </ligand>
</feature>
<evidence type="ECO:0000256" key="6">
    <source>
        <dbReference type="ARBA" id="ARBA00023235"/>
    </source>
</evidence>
<evidence type="ECO:0000256" key="8">
    <source>
        <dbReference type="RuleBase" id="RU363013"/>
    </source>
</evidence>
<evidence type="ECO:0000256" key="7">
    <source>
        <dbReference type="HAMAP-Rule" id="MF_00147"/>
    </source>
</evidence>
<dbReference type="GO" id="GO:0004807">
    <property type="term" value="F:triose-phosphate isomerase activity"/>
    <property type="evidence" value="ECO:0007669"/>
    <property type="project" value="UniProtKB-UniRule"/>
</dbReference>
<comment type="pathway">
    <text evidence="1 7 8">Carbohydrate degradation; glycolysis; D-glyceraldehyde 3-phosphate from glycerone phosphate: step 1/1.</text>
</comment>
<dbReference type="InterPro" id="IPR035990">
    <property type="entry name" value="TIM_sf"/>
</dbReference>
<comment type="function">
    <text evidence="7">Involved in the gluconeogenesis. Catalyzes stereospecifically the conversion of dihydroxyacetone phosphate (DHAP) to D-glyceraldehyde-3-phosphate (G3P).</text>
</comment>
<dbReference type="Pfam" id="PF00121">
    <property type="entry name" value="TIM"/>
    <property type="match status" value="1"/>
</dbReference>
<evidence type="ECO:0000256" key="5">
    <source>
        <dbReference type="ARBA" id="ARBA00023152"/>
    </source>
</evidence>
<dbReference type="GO" id="GO:0019563">
    <property type="term" value="P:glycerol catabolic process"/>
    <property type="evidence" value="ECO:0007669"/>
    <property type="project" value="TreeGrafter"/>
</dbReference>
<dbReference type="PANTHER" id="PTHR21139:SF42">
    <property type="entry name" value="TRIOSEPHOSPHATE ISOMERASE"/>
    <property type="match status" value="1"/>
</dbReference>
<feature type="binding site" evidence="7">
    <location>
        <begin position="247"/>
        <end position="248"/>
    </location>
    <ligand>
        <name>substrate</name>
    </ligand>
</feature>
<dbReference type="UniPathway" id="UPA00138"/>
<dbReference type="InterPro" id="IPR020861">
    <property type="entry name" value="Triosephosphate_isomerase_AS"/>
</dbReference>
<name>A0A833JGT4_9BACT</name>
<dbReference type="EC" id="5.3.1.1" evidence="7 8"/>
<comment type="subcellular location">
    <subcellularLocation>
        <location evidence="7 8">Cytoplasm</location>
    </subcellularLocation>
</comment>
<comment type="catalytic activity">
    <reaction evidence="7 8">
        <text>D-glyceraldehyde 3-phosphate = dihydroxyacetone phosphate</text>
        <dbReference type="Rhea" id="RHEA:18585"/>
        <dbReference type="ChEBI" id="CHEBI:57642"/>
        <dbReference type="ChEBI" id="CHEBI:59776"/>
        <dbReference type="EC" id="5.3.1.1"/>
    </reaction>
</comment>
<evidence type="ECO:0000256" key="3">
    <source>
        <dbReference type="ARBA" id="ARBA00022432"/>
    </source>
</evidence>
<dbReference type="RefSeq" id="WP_152211251.1">
    <property type="nucleotide sequence ID" value="NZ_WFLN01000004.1"/>
</dbReference>
<dbReference type="UniPathway" id="UPA00109">
    <property type="reaction ID" value="UER00189"/>
</dbReference>
<dbReference type="FunFam" id="3.20.20.70:FF:000016">
    <property type="entry name" value="Triosephosphate isomerase"/>
    <property type="match status" value="1"/>
</dbReference>
<keyword evidence="3 7" id="KW-0312">Gluconeogenesis</keyword>
<dbReference type="PROSITE" id="PS51440">
    <property type="entry name" value="TIM_2"/>
    <property type="match status" value="1"/>
</dbReference>
<evidence type="ECO:0000313" key="9">
    <source>
        <dbReference type="EMBL" id="KAB8033163.1"/>
    </source>
</evidence>